<accession>A0A1M7G7W8</accession>
<gene>
    <name evidence="1" type="ORF">SAMN04487860_101117</name>
</gene>
<evidence type="ECO:0000313" key="1">
    <source>
        <dbReference type="EMBL" id="SHM12380.1"/>
    </source>
</evidence>
<organism evidence="1 2">
    <name type="scientific">Ruminococcus flavefaciens</name>
    <dbReference type="NCBI Taxonomy" id="1265"/>
    <lineage>
        <taxon>Bacteria</taxon>
        <taxon>Bacillati</taxon>
        <taxon>Bacillota</taxon>
        <taxon>Clostridia</taxon>
        <taxon>Eubacteriales</taxon>
        <taxon>Oscillospiraceae</taxon>
        <taxon>Ruminococcus</taxon>
    </lineage>
</organism>
<name>A0A1M7G7W8_RUMFL</name>
<dbReference type="OrthoDB" id="1818499at2"/>
<dbReference type="RefSeq" id="WP_072947735.1">
    <property type="nucleotide sequence ID" value="NZ_FRCT01000001.1"/>
</dbReference>
<sequence>MTKIASIAAAAVLLVGSIGGGAYLFQKNGKTNIPEPVLNEVTTGITNTSTTVIGAGTASNGENQPENKFSITKEELIEKVKVNNSFANYFDKFSADYTVLINDRREFHSEPETCIGKVYLDEINLTASATVERYENEKLIGRSLIAIMDNWYYNAEELLAETDFSNGGYKFLETPDKYYYVKDENTDKVMVLPWGRSNNIDVYAPENWDITGEITENGRKILSISGLQKGANNYEGVYRELPYTMKVDAETGMTLSYNLYDNDGNKTYSYELTNYKFDDEAEEFRTAADIIREIENDGYSKHNGF</sequence>
<dbReference type="AlphaFoldDB" id="A0A1M7G7W8"/>
<dbReference type="EMBL" id="FRCT01000001">
    <property type="protein sequence ID" value="SHM12380.1"/>
    <property type="molecule type" value="Genomic_DNA"/>
</dbReference>
<protein>
    <submittedName>
        <fullName evidence="1">Uncharacterized protein</fullName>
    </submittedName>
</protein>
<proteinExistence type="predicted"/>
<dbReference type="Proteomes" id="UP000184394">
    <property type="component" value="Unassembled WGS sequence"/>
</dbReference>
<evidence type="ECO:0000313" key="2">
    <source>
        <dbReference type="Proteomes" id="UP000184394"/>
    </source>
</evidence>
<reference evidence="1 2" key="1">
    <citation type="submission" date="2016-11" db="EMBL/GenBank/DDBJ databases">
        <authorList>
            <person name="Jaros S."/>
            <person name="Januszkiewicz K."/>
            <person name="Wedrychowicz H."/>
        </authorList>
    </citation>
    <scope>NUCLEOTIDE SEQUENCE [LARGE SCALE GENOMIC DNA]</scope>
    <source>
        <strain evidence="1 2">Y1</strain>
    </source>
</reference>